<gene>
    <name evidence="2" type="ORF">CBOVIS_LOCUS11637</name>
</gene>
<reference evidence="2 3" key="1">
    <citation type="submission" date="2020-04" db="EMBL/GenBank/DDBJ databases">
        <authorList>
            <person name="Laetsch R D."/>
            <person name="Stevens L."/>
            <person name="Kumar S."/>
            <person name="Blaxter L. M."/>
        </authorList>
    </citation>
    <scope>NUCLEOTIDE SEQUENCE [LARGE SCALE GENOMIC DNA]</scope>
</reference>
<dbReference type="Proteomes" id="UP000494206">
    <property type="component" value="Unassembled WGS sequence"/>
</dbReference>
<protein>
    <submittedName>
        <fullName evidence="2">Uncharacterized protein</fullName>
    </submittedName>
</protein>
<accession>A0A8S1FDX4</accession>
<comment type="caution">
    <text evidence="2">The sequence shown here is derived from an EMBL/GenBank/DDBJ whole genome shotgun (WGS) entry which is preliminary data.</text>
</comment>
<evidence type="ECO:0000313" key="2">
    <source>
        <dbReference type="EMBL" id="CAB3410073.1"/>
    </source>
</evidence>
<keyword evidence="3" id="KW-1185">Reference proteome</keyword>
<evidence type="ECO:0000256" key="1">
    <source>
        <dbReference type="SAM" id="MobiDB-lite"/>
    </source>
</evidence>
<feature type="region of interest" description="Disordered" evidence="1">
    <location>
        <begin position="87"/>
        <end position="110"/>
    </location>
</feature>
<name>A0A8S1FDX4_9PELO</name>
<dbReference type="EMBL" id="CADEPM010000009">
    <property type="protein sequence ID" value="CAB3410073.1"/>
    <property type="molecule type" value="Genomic_DNA"/>
</dbReference>
<evidence type="ECO:0000313" key="3">
    <source>
        <dbReference type="Proteomes" id="UP000494206"/>
    </source>
</evidence>
<dbReference type="AlphaFoldDB" id="A0A8S1FDX4"/>
<organism evidence="2 3">
    <name type="scientific">Caenorhabditis bovis</name>
    <dbReference type="NCBI Taxonomy" id="2654633"/>
    <lineage>
        <taxon>Eukaryota</taxon>
        <taxon>Metazoa</taxon>
        <taxon>Ecdysozoa</taxon>
        <taxon>Nematoda</taxon>
        <taxon>Chromadorea</taxon>
        <taxon>Rhabditida</taxon>
        <taxon>Rhabditina</taxon>
        <taxon>Rhabditomorpha</taxon>
        <taxon>Rhabditoidea</taxon>
        <taxon>Rhabditidae</taxon>
        <taxon>Peloderinae</taxon>
        <taxon>Caenorhabditis</taxon>
    </lineage>
</organism>
<sequence>MEKFYLDTTSSPTTDIPRGEEVFNFTQPQEDNYTSTTPPPGTCIVFTTVQPEDFNSTSEEFNITTGEFNTALEYNTTVELISSTEKLTTVEETTTTSEETTTESTTKSTTTEMLTTAIDETTTRRKASGGNPVKEAPKRMTHEEYLIFCAENPTECALGEDHNHQYPDLSNRIRARRSAVSRGPQIPISKRLVRTRN</sequence>
<proteinExistence type="predicted"/>